<dbReference type="Gene3D" id="1.10.150.20">
    <property type="entry name" value="5' to 3' exonuclease, C-terminal subdomain"/>
    <property type="match status" value="1"/>
</dbReference>
<feature type="compositionally biased region" description="Pro residues" evidence="1">
    <location>
        <begin position="316"/>
        <end position="325"/>
    </location>
</feature>
<feature type="compositionally biased region" description="Basic and acidic residues" evidence="1">
    <location>
        <begin position="246"/>
        <end position="271"/>
    </location>
</feature>
<dbReference type="EMBL" id="NSKC01000001">
    <property type="protein sequence ID" value="PAU85137.1"/>
    <property type="molecule type" value="Genomic_DNA"/>
</dbReference>
<evidence type="ECO:0000313" key="2">
    <source>
        <dbReference type="EMBL" id="PAU85137.1"/>
    </source>
</evidence>
<gene>
    <name evidence="2" type="ORF">CK500_00240</name>
</gene>
<feature type="region of interest" description="Disordered" evidence="1">
    <location>
        <begin position="465"/>
        <end position="489"/>
    </location>
</feature>
<feature type="region of interest" description="Disordered" evidence="1">
    <location>
        <begin position="292"/>
        <end position="332"/>
    </location>
</feature>
<name>A0A2A2FKE2_9EURY</name>
<dbReference type="AlphaFoldDB" id="A0A2A2FKE2"/>
<evidence type="ECO:0000256" key="1">
    <source>
        <dbReference type="SAM" id="MobiDB-lite"/>
    </source>
</evidence>
<accession>A0A2A2FKE2</accession>
<evidence type="ECO:0008006" key="4">
    <source>
        <dbReference type="Google" id="ProtNLM"/>
    </source>
</evidence>
<comment type="caution">
    <text evidence="2">The sequence shown here is derived from an EMBL/GenBank/DDBJ whole genome shotgun (WGS) entry which is preliminary data.</text>
</comment>
<dbReference type="SUPFAM" id="SSF47794">
    <property type="entry name" value="Rad51 N-terminal domain-like"/>
    <property type="match status" value="1"/>
</dbReference>
<feature type="region of interest" description="Disordered" evidence="1">
    <location>
        <begin position="246"/>
        <end position="272"/>
    </location>
</feature>
<dbReference type="Proteomes" id="UP000218083">
    <property type="component" value="Unassembled WGS sequence"/>
</dbReference>
<feature type="compositionally biased region" description="Polar residues" evidence="1">
    <location>
        <begin position="476"/>
        <end position="489"/>
    </location>
</feature>
<feature type="compositionally biased region" description="Basic and acidic residues" evidence="1">
    <location>
        <begin position="303"/>
        <end position="315"/>
    </location>
</feature>
<reference evidence="2 3" key="1">
    <citation type="submission" date="2017-08" db="EMBL/GenBank/DDBJ databases">
        <title>The strain WRN001 was isolated from Binhai saline alkaline soil, Tianjin, China.</title>
        <authorList>
            <person name="Liu D."/>
            <person name="Zhang G."/>
        </authorList>
    </citation>
    <scope>NUCLEOTIDE SEQUENCE [LARGE SCALE GENOMIC DNA]</scope>
    <source>
        <strain evidence="2 3">WN019</strain>
    </source>
</reference>
<proteinExistence type="predicted"/>
<keyword evidence="3" id="KW-1185">Reference proteome</keyword>
<protein>
    <recommendedName>
        <fullName evidence="4">Helix-hairpin-helix domain-containing protein</fullName>
    </recommendedName>
</protein>
<dbReference type="Pfam" id="PF14520">
    <property type="entry name" value="HHH_5"/>
    <property type="match status" value="1"/>
</dbReference>
<organism evidence="2 3">
    <name type="scientific">Halorubrum salipaludis</name>
    <dbReference type="NCBI Taxonomy" id="2032630"/>
    <lineage>
        <taxon>Archaea</taxon>
        <taxon>Methanobacteriati</taxon>
        <taxon>Methanobacteriota</taxon>
        <taxon>Stenosarchaea group</taxon>
        <taxon>Halobacteria</taxon>
        <taxon>Halobacteriales</taxon>
        <taxon>Haloferacaceae</taxon>
        <taxon>Halorubrum</taxon>
    </lineage>
</organism>
<sequence length="768" mass="86083">MYWIVVLSSAGRAVPAMSTNDTIELEKIPGIGPKRAKALRVAGYETLDDLEAATEDDLRDVAMFDDILARDIKATVSPDDERVAVKQPNAVTPDDWRVTKRQLTHIRTLADDAPLELDAETALDLRDRLEFAVDPDLLDFRRVCGRVVTYDADTDEYHPVPNATVHVEDTDCSFLSQFPSDLGLGWFYPYDCTRETIATTTTDECGEFCVYVPTWDIDRVLSFREERLCLPEIAKPRLRDVLERPEVFPDPVRPPDLRPRPRPDPLPDRLFDPGVLERTTELLGDAAVRRLGAGTEGGSFGDPRPDLGIDLDRPAFPDPPEPPTPEGFRRPEPDERVELLGEELPVDREVLGAIDPDRFVGPFLACTDVTLPEWRTIVDVPDITFRVTQDVDGDGTEETIYSEGYFDVRWDEAGSVDVDLVADDEANSIPTCDGLTPENVECDGPSIDSVGLMPTRAPIYDDETGYARRINRPKPSGSTSSRPDGTAPFSGTLQLHGCHRFEEAEYYRVLYSYEGGPEQPFTGHEWHAPAIGRDPVHVQPTGSDGWYPILDIPYLESYYGESLGDNPLLFPYWLLNWNTRGYRNGTYEVRLQLGDANGDPLSTASARYAIEVDNRAPNLDISRLAWGKLSDPVEKWDNDITESCPQIRRPAGENIGIKVTFRAWGEHFRSVQAKMNGCNRNPTLYRPSSGGSSQYSYWHETVGDRNHRKTVAFEVPSGYQQGAYRLRLRAVSRAFNPAGGNSGPSTNWEYDNGRIDTWFTRSISITNQ</sequence>
<dbReference type="GO" id="GO:0000166">
    <property type="term" value="F:nucleotide binding"/>
    <property type="evidence" value="ECO:0007669"/>
    <property type="project" value="InterPro"/>
</dbReference>
<dbReference type="InterPro" id="IPR010995">
    <property type="entry name" value="DNA_repair_Rad51/TF_NusA_a-hlx"/>
</dbReference>
<evidence type="ECO:0000313" key="3">
    <source>
        <dbReference type="Proteomes" id="UP000218083"/>
    </source>
</evidence>